<evidence type="ECO:0000313" key="3">
    <source>
        <dbReference type="Proteomes" id="UP000245946"/>
    </source>
</evidence>
<gene>
    <name evidence="2" type="ORF">FA09DRAFT_362566</name>
</gene>
<feature type="non-terminal residue" evidence="2">
    <location>
        <position position="62"/>
    </location>
</feature>
<keyword evidence="3" id="KW-1185">Reference proteome</keyword>
<reference evidence="2 3" key="1">
    <citation type="journal article" date="2018" name="Mol. Biol. Evol.">
        <title>Broad Genomic Sampling Reveals a Smut Pathogenic Ancestry of the Fungal Clade Ustilaginomycotina.</title>
        <authorList>
            <person name="Kijpornyongpan T."/>
            <person name="Mondo S.J."/>
            <person name="Barry K."/>
            <person name="Sandor L."/>
            <person name="Lee J."/>
            <person name="Lipzen A."/>
            <person name="Pangilinan J."/>
            <person name="LaButti K."/>
            <person name="Hainaut M."/>
            <person name="Henrissat B."/>
            <person name="Grigoriev I.V."/>
            <person name="Spatafora J.W."/>
            <person name="Aime M.C."/>
        </authorList>
    </citation>
    <scope>NUCLEOTIDE SEQUENCE [LARGE SCALE GENOMIC DNA]</scope>
    <source>
        <strain evidence="2 3">MCA 4186</strain>
    </source>
</reference>
<sequence length="62" mass="7046">MTEAAFSPPHRVPTSPECRYPSPRHARRPCAGRSYVTALRSLSFIPPRPRRCRQLAIKSRTA</sequence>
<protein>
    <submittedName>
        <fullName evidence="2">Uncharacterized protein</fullName>
    </submittedName>
</protein>
<dbReference type="GeneID" id="37273033"/>
<dbReference type="EMBL" id="KZ819302">
    <property type="protein sequence ID" value="PWN95897.1"/>
    <property type="molecule type" value="Genomic_DNA"/>
</dbReference>
<name>A0A316Z280_9BASI</name>
<dbReference type="RefSeq" id="XP_025596176.1">
    <property type="nucleotide sequence ID" value="XM_025745489.1"/>
</dbReference>
<accession>A0A316Z280</accession>
<proteinExistence type="predicted"/>
<organism evidence="2 3">
    <name type="scientific">Tilletiopsis washingtonensis</name>
    <dbReference type="NCBI Taxonomy" id="58919"/>
    <lineage>
        <taxon>Eukaryota</taxon>
        <taxon>Fungi</taxon>
        <taxon>Dikarya</taxon>
        <taxon>Basidiomycota</taxon>
        <taxon>Ustilaginomycotina</taxon>
        <taxon>Exobasidiomycetes</taxon>
        <taxon>Entylomatales</taxon>
        <taxon>Entylomatales incertae sedis</taxon>
        <taxon>Tilletiopsis</taxon>
    </lineage>
</organism>
<evidence type="ECO:0000256" key="1">
    <source>
        <dbReference type="SAM" id="MobiDB-lite"/>
    </source>
</evidence>
<feature type="region of interest" description="Disordered" evidence="1">
    <location>
        <begin position="1"/>
        <end position="26"/>
    </location>
</feature>
<dbReference type="AlphaFoldDB" id="A0A316Z280"/>
<evidence type="ECO:0000313" key="2">
    <source>
        <dbReference type="EMBL" id="PWN95897.1"/>
    </source>
</evidence>
<dbReference type="Proteomes" id="UP000245946">
    <property type="component" value="Unassembled WGS sequence"/>
</dbReference>